<accession>A0A6A5G1L1</accession>
<sequence length="161" mass="18586">MNSTPSFQPLADFAINPPISETDYGTVFQDLHLSPSPTMLANEIFFPSNLITQTPQKQLNRQDAETVKCAENCVQKIRVPKPKREISGKKMIKMNELPEKPKRKRAPRKKKIEEREVLAFRGMEKFVCVYFCKECHENTTYDGKTLTIVLCDQCSQRVNKF</sequence>
<name>A0A6A5G1L1_CAERE</name>
<dbReference type="GeneID" id="78777900"/>
<evidence type="ECO:0000313" key="2">
    <source>
        <dbReference type="EMBL" id="KAF1748850.1"/>
    </source>
</evidence>
<feature type="compositionally biased region" description="Basic residues" evidence="1">
    <location>
        <begin position="101"/>
        <end position="110"/>
    </location>
</feature>
<dbReference type="Proteomes" id="UP000483820">
    <property type="component" value="Chromosome X"/>
</dbReference>
<evidence type="ECO:0000313" key="3">
    <source>
        <dbReference type="Proteomes" id="UP000483820"/>
    </source>
</evidence>
<proteinExistence type="predicted"/>
<feature type="region of interest" description="Disordered" evidence="1">
    <location>
        <begin position="85"/>
        <end position="110"/>
    </location>
</feature>
<organism evidence="2 3">
    <name type="scientific">Caenorhabditis remanei</name>
    <name type="common">Caenorhabditis vulgaris</name>
    <dbReference type="NCBI Taxonomy" id="31234"/>
    <lineage>
        <taxon>Eukaryota</taxon>
        <taxon>Metazoa</taxon>
        <taxon>Ecdysozoa</taxon>
        <taxon>Nematoda</taxon>
        <taxon>Chromadorea</taxon>
        <taxon>Rhabditida</taxon>
        <taxon>Rhabditina</taxon>
        <taxon>Rhabditomorpha</taxon>
        <taxon>Rhabditoidea</taxon>
        <taxon>Rhabditidae</taxon>
        <taxon>Peloderinae</taxon>
        <taxon>Caenorhabditis</taxon>
    </lineage>
</organism>
<gene>
    <name evidence="2" type="ORF">GCK72_025317</name>
</gene>
<dbReference type="EMBL" id="WUAV01000006">
    <property type="protein sequence ID" value="KAF1748850.1"/>
    <property type="molecule type" value="Genomic_DNA"/>
</dbReference>
<reference evidence="2 3" key="1">
    <citation type="submission" date="2019-12" db="EMBL/GenBank/DDBJ databases">
        <title>Chromosome-level assembly of the Caenorhabditis remanei genome.</title>
        <authorList>
            <person name="Teterina A.A."/>
            <person name="Willis J.H."/>
            <person name="Phillips P.C."/>
        </authorList>
    </citation>
    <scope>NUCLEOTIDE SEQUENCE [LARGE SCALE GENOMIC DNA]</scope>
    <source>
        <strain evidence="2 3">PX506</strain>
        <tissue evidence="2">Whole organism</tissue>
    </source>
</reference>
<protein>
    <submittedName>
        <fullName evidence="2">Uncharacterized protein</fullName>
    </submittedName>
</protein>
<dbReference type="RefSeq" id="XP_053579852.1">
    <property type="nucleotide sequence ID" value="XM_053736286.1"/>
</dbReference>
<evidence type="ECO:0000256" key="1">
    <source>
        <dbReference type="SAM" id="MobiDB-lite"/>
    </source>
</evidence>
<comment type="caution">
    <text evidence="2">The sequence shown here is derived from an EMBL/GenBank/DDBJ whole genome shotgun (WGS) entry which is preliminary data.</text>
</comment>
<dbReference type="KEGG" id="crq:GCK72_025317"/>
<dbReference type="CTD" id="78777900"/>
<dbReference type="AlphaFoldDB" id="A0A6A5G1L1"/>